<sequence>MSQYQTLKLDHQPSRFQAITACKCPQCREGKMFKYPFFRVDKFDQMHNNCPVCNLRYEVEPGFWYGAMFVSYGFSILILAVLGVVLYWFFNDPPIMGYIIPITVISLVSVPFNFRISRSVFLHLFGFVKYKPEIVVNE</sequence>
<comment type="caution">
    <text evidence="2">The sequence shown here is derived from an EMBL/GenBank/DDBJ whole genome shotgun (WGS) entry which is preliminary data.</text>
</comment>
<dbReference type="Pfam" id="PF06170">
    <property type="entry name" value="DUF983"/>
    <property type="match status" value="1"/>
</dbReference>
<accession>A0A841EJ93</accession>
<evidence type="ECO:0000313" key="3">
    <source>
        <dbReference type="Proteomes" id="UP000524404"/>
    </source>
</evidence>
<name>A0A841EJ93_9BACT</name>
<feature type="transmembrane region" description="Helical" evidence="1">
    <location>
        <begin position="95"/>
        <end position="114"/>
    </location>
</feature>
<dbReference type="RefSeq" id="WP_229202837.1">
    <property type="nucleotide sequence ID" value="NZ_JACHKT010000014.1"/>
</dbReference>
<keyword evidence="1" id="KW-0812">Transmembrane</keyword>
<keyword evidence="1" id="KW-1133">Transmembrane helix</keyword>
<protein>
    <submittedName>
        <fullName evidence="2">Uncharacterized protein (DUF983 family)</fullName>
    </submittedName>
</protein>
<organism evidence="2 3">
    <name type="scientific">Arcicella rosea</name>
    <dbReference type="NCBI Taxonomy" id="502909"/>
    <lineage>
        <taxon>Bacteria</taxon>
        <taxon>Pseudomonadati</taxon>
        <taxon>Bacteroidota</taxon>
        <taxon>Cytophagia</taxon>
        <taxon>Cytophagales</taxon>
        <taxon>Flectobacillaceae</taxon>
        <taxon>Arcicella</taxon>
    </lineage>
</organism>
<dbReference type="AlphaFoldDB" id="A0A841EJ93"/>
<reference evidence="2 3" key="1">
    <citation type="submission" date="2020-08" db="EMBL/GenBank/DDBJ databases">
        <title>Functional genomics of gut bacteria from endangered species of beetles.</title>
        <authorList>
            <person name="Carlos-Shanley C."/>
        </authorList>
    </citation>
    <scope>NUCLEOTIDE SEQUENCE [LARGE SCALE GENOMIC DNA]</scope>
    <source>
        <strain evidence="2 3">S00070</strain>
    </source>
</reference>
<keyword evidence="3" id="KW-1185">Reference proteome</keyword>
<proteinExistence type="predicted"/>
<dbReference type="EMBL" id="JACHKT010000014">
    <property type="protein sequence ID" value="MBB6003582.1"/>
    <property type="molecule type" value="Genomic_DNA"/>
</dbReference>
<dbReference type="InterPro" id="IPR009325">
    <property type="entry name" value="DUF983"/>
</dbReference>
<evidence type="ECO:0000313" key="2">
    <source>
        <dbReference type="EMBL" id="MBB6003582.1"/>
    </source>
</evidence>
<dbReference type="Proteomes" id="UP000524404">
    <property type="component" value="Unassembled WGS sequence"/>
</dbReference>
<feature type="transmembrane region" description="Helical" evidence="1">
    <location>
        <begin position="63"/>
        <end position="89"/>
    </location>
</feature>
<keyword evidence="1" id="KW-0472">Membrane</keyword>
<gene>
    <name evidence="2" type="ORF">HNP25_002240</name>
</gene>
<evidence type="ECO:0000256" key="1">
    <source>
        <dbReference type="SAM" id="Phobius"/>
    </source>
</evidence>